<keyword evidence="2" id="KW-1185">Reference proteome</keyword>
<evidence type="ECO:0000313" key="2">
    <source>
        <dbReference type="Proteomes" id="UP000824533"/>
    </source>
</evidence>
<gene>
    <name evidence="1" type="ORF">K1T71_003374</name>
</gene>
<dbReference type="Proteomes" id="UP000824533">
    <property type="component" value="Linkage Group LG05"/>
</dbReference>
<proteinExistence type="predicted"/>
<reference evidence="1 2" key="1">
    <citation type="journal article" date="2021" name="Front. Genet.">
        <title>Chromosome-Level Genome Assembly Reveals Significant Gene Expansion in the Toll and IMD Signaling Pathways of Dendrolimus kikuchii.</title>
        <authorList>
            <person name="Zhou J."/>
            <person name="Wu P."/>
            <person name="Xiong Z."/>
            <person name="Liu N."/>
            <person name="Zhao N."/>
            <person name="Ji M."/>
            <person name="Qiu Y."/>
            <person name="Yang B."/>
        </authorList>
    </citation>
    <scope>NUCLEOTIDE SEQUENCE [LARGE SCALE GENOMIC DNA]</scope>
    <source>
        <strain evidence="1">Ann1</strain>
    </source>
</reference>
<organism evidence="1 2">
    <name type="scientific">Dendrolimus kikuchii</name>
    <dbReference type="NCBI Taxonomy" id="765133"/>
    <lineage>
        <taxon>Eukaryota</taxon>
        <taxon>Metazoa</taxon>
        <taxon>Ecdysozoa</taxon>
        <taxon>Arthropoda</taxon>
        <taxon>Hexapoda</taxon>
        <taxon>Insecta</taxon>
        <taxon>Pterygota</taxon>
        <taxon>Neoptera</taxon>
        <taxon>Endopterygota</taxon>
        <taxon>Lepidoptera</taxon>
        <taxon>Glossata</taxon>
        <taxon>Ditrysia</taxon>
        <taxon>Bombycoidea</taxon>
        <taxon>Lasiocampidae</taxon>
        <taxon>Dendrolimus</taxon>
    </lineage>
</organism>
<evidence type="ECO:0000313" key="1">
    <source>
        <dbReference type="EMBL" id="KAJ0181289.1"/>
    </source>
</evidence>
<comment type="caution">
    <text evidence="1">The sequence shown here is derived from an EMBL/GenBank/DDBJ whole genome shotgun (WGS) entry which is preliminary data.</text>
</comment>
<protein>
    <submittedName>
        <fullName evidence="1">Uncharacterized protein</fullName>
    </submittedName>
</protein>
<name>A0ACC1DBH5_9NEOP</name>
<sequence>MEDVYGLWYGVGYAQHTPDMTNKPKEVGCVILKNYSDENWRSYKSNPWSDTPLAGSWLDIRLKRNAQQEAYIERRLRVLWDEDGQTMEQTYTYSTEEPGLWVAEKRRFIENKLDIWYPERPPLHPQVVRILKVKPNMLIINHCSETGDGGIFSLILRRSPSKMKRWEWYDIRRQFYSFELPNTYRFTAICASCRFSGSALYLCISFIISISVW</sequence>
<dbReference type="EMBL" id="CM034391">
    <property type="protein sequence ID" value="KAJ0181289.1"/>
    <property type="molecule type" value="Genomic_DNA"/>
</dbReference>
<accession>A0ACC1DBH5</accession>